<evidence type="ECO:0000313" key="1">
    <source>
        <dbReference type="EnsemblPlants" id="AET6Gv20996400.60"/>
    </source>
</evidence>
<dbReference type="AlphaFoldDB" id="A0A453Q6G3"/>
<evidence type="ECO:0000313" key="2">
    <source>
        <dbReference type="Proteomes" id="UP000015105"/>
    </source>
</evidence>
<name>A0A453Q6G3_AEGTS</name>
<dbReference type="Gramene" id="AET6Gv20996400.60">
    <property type="protein sequence ID" value="AET6Gv20996400.60"/>
    <property type="gene ID" value="AET6Gv20996400"/>
</dbReference>
<sequence length="71" mass="8344">RAHAVPRVGSRVLHIPVLFMLQLWGSFHVHTTYWTLHRTLLASCCWKKTTQPNRFFISETRFLLHKPSETG</sequence>
<keyword evidence="2" id="KW-1185">Reference proteome</keyword>
<dbReference type="Proteomes" id="UP000015105">
    <property type="component" value="Chromosome 6D"/>
</dbReference>
<reference evidence="1" key="3">
    <citation type="journal article" date="2017" name="Nature">
        <title>Genome sequence of the progenitor of the wheat D genome Aegilops tauschii.</title>
        <authorList>
            <person name="Luo M.C."/>
            <person name="Gu Y.Q."/>
            <person name="Puiu D."/>
            <person name="Wang H."/>
            <person name="Twardziok S.O."/>
            <person name="Deal K.R."/>
            <person name="Huo N."/>
            <person name="Zhu T."/>
            <person name="Wang L."/>
            <person name="Wang Y."/>
            <person name="McGuire P.E."/>
            <person name="Liu S."/>
            <person name="Long H."/>
            <person name="Ramasamy R.K."/>
            <person name="Rodriguez J.C."/>
            <person name="Van S.L."/>
            <person name="Yuan L."/>
            <person name="Wang Z."/>
            <person name="Xia Z."/>
            <person name="Xiao L."/>
            <person name="Anderson O.D."/>
            <person name="Ouyang S."/>
            <person name="Liang Y."/>
            <person name="Zimin A.V."/>
            <person name="Pertea G."/>
            <person name="Qi P."/>
            <person name="Bennetzen J.L."/>
            <person name="Dai X."/>
            <person name="Dawson M.W."/>
            <person name="Muller H.G."/>
            <person name="Kugler K."/>
            <person name="Rivarola-Duarte L."/>
            <person name="Spannagl M."/>
            <person name="Mayer K.F.X."/>
            <person name="Lu F.H."/>
            <person name="Bevan M.W."/>
            <person name="Leroy P."/>
            <person name="Li P."/>
            <person name="You F.M."/>
            <person name="Sun Q."/>
            <person name="Liu Z."/>
            <person name="Lyons E."/>
            <person name="Wicker T."/>
            <person name="Salzberg S.L."/>
            <person name="Devos K.M."/>
            <person name="Dvorak J."/>
        </authorList>
    </citation>
    <scope>NUCLEOTIDE SEQUENCE [LARGE SCALE GENOMIC DNA]</scope>
    <source>
        <strain evidence="1">cv. AL8/78</strain>
    </source>
</reference>
<reference evidence="2" key="1">
    <citation type="journal article" date="2014" name="Science">
        <title>Ancient hybridizations among the ancestral genomes of bread wheat.</title>
        <authorList>
            <consortium name="International Wheat Genome Sequencing Consortium,"/>
            <person name="Marcussen T."/>
            <person name="Sandve S.R."/>
            <person name="Heier L."/>
            <person name="Spannagl M."/>
            <person name="Pfeifer M."/>
            <person name="Jakobsen K.S."/>
            <person name="Wulff B.B."/>
            <person name="Steuernagel B."/>
            <person name="Mayer K.F."/>
            <person name="Olsen O.A."/>
        </authorList>
    </citation>
    <scope>NUCLEOTIDE SEQUENCE [LARGE SCALE GENOMIC DNA]</scope>
    <source>
        <strain evidence="2">cv. AL8/78</strain>
    </source>
</reference>
<organism evidence="1 2">
    <name type="scientific">Aegilops tauschii subsp. strangulata</name>
    <name type="common">Goatgrass</name>
    <dbReference type="NCBI Taxonomy" id="200361"/>
    <lineage>
        <taxon>Eukaryota</taxon>
        <taxon>Viridiplantae</taxon>
        <taxon>Streptophyta</taxon>
        <taxon>Embryophyta</taxon>
        <taxon>Tracheophyta</taxon>
        <taxon>Spermatophyta</taxon>
        <taxon>Magnoliopsida</taxon>
        <taxon>Liliopsida</taxon>
        <taxon>Poales</taxon>
        <taxon>Poaceae</taxon>
        <taxon>BOP clade</taxon>
        <taxon>Pooideae</taxon>
        <taxon>Triticodae</taxon>
        <taxon>Triticeae</taxon>
        <taxon>Triticinae</taxon>
        <taxon>Aegilops</taxon>
    </lineage>
</organism>
<accession>A0A453Q6G3</accession>
<reference evidence="1" key="4">
    <citation type="submission" date="2019-03" db="UniProtKB">
        <authorList>
            <consortium name="EnsemblPlants"/>
        </authorList>
    </citation>
    <scope>IDENTIFICATION</scope>
</reference>
<dbReference type="EnsemblPlants" id="AET6Gv20996400.60">
    <property type="protein sequence ID" value="AET6Gv20996400.60"/>
    <property type="gene ID" value="AET6Gv20996400"/>
</dbReference>
<proteinExistence type="predicted"/>
<protein>
    <submittedName>
        <fullName evidence="1">Uncharacterized protein</fullName>
    </submittedName>
</protein>
<reference evidence="1" key="5">
    <citation type="journal article" date="2021" name="G3 (Bethesda)">
        <title>Aegilops tauschii genome assembly Aet v5.0 features greater sequence contiguity and improved annotation.</title>
        <authorList>
            <person name="Wang L."/>
            <person name="Zhu T."/>
            <person name="Rodriguez J.C."/>
            <person name="Deal K.R."/>
            <person name="Dubcovsky J."/>
            <person name="McGuire P.E."/>
            <person name="Lux T."/>
            <person name="Spannagl M."/>
            <person name="Mayer K.F.X."/>
            <person name="Baldrich P."/>
            <person name="Meyers B.C."/>
            <person name="Huo N."/>
            <person name="Gu Y.Q."/>
            <person name="Zhou H."/>
            <person name="Devos K.M."/>
            <person name="Bennetzen J.L."/>
            <person name="Unver T."/>
            <person name="Budak H."/>
            <person name="Gulick P.J."/>
            <person name="Galiba G."/>
            <person name="Kalapos B."/>
            <person name="Nelson D.R."/>
            <person name="Li P."/>
            <person name="You F.M."/>
            <person name="Luo M.C."/>
            <person name="Dvorak J."/>
        </authorList>
    </citation>
    <scope>NUCLEOTIDE SEQUENCE [LARGE SCALE GENOMIC DNA]</scope>
    <source>
        <strain evidence="1">cv. AL8/78</strain>
    </source>
</reference>
<reference evidence="2" key="2">
    <citation type="journal article" date="2017" name="Nat. Plants">
        <title>The Aegilops tauschii genome reveals multiple impacts of transposons.</title>
        <authorList>
            <person name="Zhao G."/>
            <person name="Zou C."/>
            <person name="Li K."/>
            <person name="Wang K."/>
            <person name="Li T."/>
            <person name="Gao L."/>
            <person name="Zhang X."/>
            <person name="Wang H."/>
            <person name="Yang Z."/>
            <person name="Liu X."/>
            <person name="Jiang W."/>
            <person name="Mao L."/>
            <person name="Kong X."/>
            <person name="Jiao Y."/>
            <person name="Jia J."/>
        </authorList>
    </citation>
    <scope>NUCLEOTIDE SEQUENCE [LARGE SCALE GENOMIC DNA]</scope>
    <source>
        <strain evidence="2">cv. AL8/78</strain>
    </source>
</reference>